<feature type="transmembrane region" description="Helical" evidence="9">
    <location>
        <begin position="222"/>
        <end position="245"/>
    </location>
</feature>
<reference evidence="12 13" key="1">
    <citation type="submission" date="2024-10" db="EMBL/GenBank/DDBJ databases">
        <title>Updated reference genomes for cyclostephanoid diatoms.</title>
        <authorList>
            <person name="Roberts W.R."/>
            <person name="Alverson A.J."/>
        </authorList>
    </citation>
    <scope>NUCLEOTIDE SEQUENCE [LARGE SCALE GENOMIC DNA]</scope>
    <source>
        <strain evidence="12 13">AJA228-03</strain>
    </source>
</reference>
<dbReference type="InterPro" id="IPR029020">
    <property type="entry name" value="Ammonium/urea_transptr"/>
</dbReference>
<feature type="compositionally biased region" description="Polar residues" evidence="10">
    <location>
        <begin position="570"/>
        <end position="586"/>
    </location>
</feature>
<feature type="transmembrane region" description="Helical" evidence="9">
    <location>
        <begin position="403"/>
        <end position="425"/>
    </location>
</feature>
<feature type="non-terminal residue" evidence="12">
    <location>
        <position position="1"/>
    </location>
</feature>
<dbReference type="PANTHER" id="PTHR11730">
    <property type="entry name" value="AMMONIUM TRANSPORTER"/>
    <property type="match status" value="1"/>
</dbReference>
<feature type="transmembrane region" description="Helical" evidence="9">
    <location>
        <begin position="154"/>
        <end position="174"/>
    </location>
</feature>
<dbReference type="InterPro" id="IPR024041">
    <property type="entry name" value="NH4_transpt_AmtB-like_dom"/>
</dbReference>
<evidence type="ECO:0000256" key="7">
    <source>
        <dbReference type="ARBA" id="ARBA00023136"/>
    </source>
</evidence>
<keyword evidence="6 9" id="KW-1133">Transmembrane helix</keyword>
<gene>
    <name evidence="12" type="ORF">ACHAXA_005473</name>
</gene>
<comment type="subcellular location">
    <subcellularLocation>
        <location evidence="9">Cell membrane</location>
        <topology evidence="9">Multi-pass membrane protein</topology>
    </subcellularLocation>
    <subcellularLocation>
        <location evidence="1">Membrane</location>
        <topology evidence="1">Multi-pass membrane protein</topology>
    </subcellularLocation>
</comment>
<evidence type="ECO:0000313" key="12">
    <source>
        <dbReference type="EMBL" id="KAL3823891.1"/>
    </source>
</evidence>
<feature type="compositionally biased region" description="Polar residues" evidence="10">
    <location>
        <begin position="600"/>
        <end position="609"/>
    </location>
</feature>
<feature type="transmembrane region" description="Helical" evidence="9">
    <location>
        <begin position="181"/>
        <end position="202"/>
    </location>
</feature>
<proteinExistence type="inferred from homology"/>
<evidence type="ECO:0000313" key="13">
    <source>
        <dbReference type="Proteomes" id="UP001530377"/>
    </source>
</evidence>
<feature type="compositionally biased region" description="Basic and acidic residues" evidence="10">
    <location>
        <begin position="590"/>
        <end position="599"/>
    </location>
</feature>
<evidence type="ECO:0000256" key="9">
    <source>
        <dbReference type="RuleBase" id="RU362002"/>
    </source>
</evidence>
<keyword evidence="4 9" id="KW-0813">Transport</keyword>
<dbReference type="NCBIfam" id="TIGR00836">
    <property type="entry name" value="amt"/>
    <property type="match status" value="1"/>
</dbReference>
<accession>A0ABD3SHK9</accession>
<dbReference type="Pfam" id="PF00909">
    <property type="entry name" value="Ammonium_transp"/>
    <property type="match status" value="1"/>
</dbReference>
<protein>
    <recommendedName>
        <fullName evidence="9">Ammonium transporter</fullName>
    </recommendedName>
</protein>
<feature type="region of interest" description="Disordered" evidence="10">
    <location>
        <begin position="570"/>
        <end position="609"/>
    </location>
</feature>
<dbReference type="Proteomes" id="UP001530377">
    <property type="component" value="Unassembled WGS sequence"/>
</dbReference>
<evidence type="ECO:0000256" key="2">
    <source>
        <dbReference type="ARBA" id="ARBA00005887"/>
    </source>
</evidence>
<sequence>LELPRRYKHHIKIPNKMATDGITSTYQTCLSDLTALSINGTTTPTTDALLLCISNKFDAANTGTENSIDTFFLLYAASLVFFMQTGFAMISAGCVRINNVQNTLLKNLLDACGAAFGWYTVGYAFAYGRDPDETATTFIGNNDFVLMGVENDSFWLFQFAFAATSATIVAGALAERCQMTAYLAYSVVLSAFVYPVVVHAIWSPTGFLNHSNLNPLFGSGMIDFAGGAVVHITGGTTALIAAIILGSRTMRFYDLAGRLLDEPTEMPGHSLSLQCLGTFILWFGWYGFNAGSIIYITEDDNYLVASHVAINTTLAASAGCITALFLSTYISERLTGEVSFNLQYTMNGCLSGLVAITPACAVVDNWASIVIGLVAGALYLGGSKLIVKRRIDDAVDAIPVHMAGGIWGCISVGLFADPTWVNIIFHKSTHVGWFYSWGRGSADGTLLACQLIGILFVVGWVMVTMIPFFSLLHWFGFLRADSLEEIVGLDIGYTGGKAALHTSSGELETIDEYLQEYEQRKRERAYVFANRKSLLTPIPASSVHNPSMHGHSYHGRKVITPTMINSLDASSSSQIGAKNKNSTHSMDGSGRIDKSDTAKSETSVHSLRL</sequence>
<dbReference type="AlphaFoldDB" id="A0ABD3SHK9"/>
<dbReference type="Gene3D" id="1.10.3430.10">
    <property type="entry name" value="Ammonium transporter AmtB like domains"/>
    <property type="match status" value="1"/>
</dbReference>
<evidence type="ECO:0000256" key="10">
    <source>
        <dbReference type="SAM" id="MobiDB-lite"/>
    </source>
</evidence>
<dbReference type="GO" id="GO:0072488">
    <property type="term" value="P:ammonium transmembrane transport"/>
    <property type="evidence" value="ECO:0007669"/>
    <property type="project" value="UniProtKB-KW"/>
</dbReference>
<organism evidence="12 13">
    <name type="scientific">Cyclostephanos tholiformis</name>
    <dbReference type="NCBI Taxonomy" id="382380"/>
    <lineage>
        <taxon>Eukaryota</taxon>
        <taxon>Sar</taxon>
        <taxon>Stramenopiles</taxon>
        <taxon>Ochrophyta</taxon>
        <taxon>Bacillariophyta</taxon>
        <taxon>Coscinodiscophyceae</taxon>
        <taxon>Thalassiosirophycidae</taxon>
        <taxon>Stephanodiscales</taxon>
        <taxon>Stephanodiscaceae</taxon>
        <taxon>Cyclostephanos</taxon>
    </lineage>
</organism>
<name>A0ABD3SHK9_9STRA</name>
<comment type="similarity">
    <text evidence="3">Belongs to the ammonium transporter (TC 2.A.49) family. Rh subfamily.</text>
</comment>
<keyword evidence="13" id="KW-1185">Reference proteome</keyword>
<feature type="domain" description="Ammonium transporter AmtB-like" evidence="11">
    <location>
        <begin position="72"/>
        <end position="492"/>
    </location>
</feature>
<dbReference type="PROSITE" id="PS01219">
    <property type="entry name" value="AMMONIUM_TRANSP"/>
    <property type="match status" value="1"/>
</dbReference>
<dbReference type="FunFam" id="1.10.3430.10:FF:000016">
    <property type="entry name" value="Ammonium transporter"/>
    <property type="match status" value="1"/>
</dbReference>
<comment type="caution">
    <text evidence="9">Lacks conserved residue(s) required for the propagation of feature annotation.</text>
</comment>
<dbReference type="EMBL" id="JALLPB020000027">
    <property type="protein sequence ID" value="KAL3823891.1"/>
    <property type="molecule type" value="Genomic_DNA"/>
</dbReference>
<dbReference type="GO" id="GO:0005886">
    <property type="term" value="C:plasma membrane"/>
    <property type="evidence" value="ECO:0007669"/>
    <property type="project" value="UniProtKB-SubCell"/>
</dbReference>
<keyword evidence="5 9" id="KW-0812">Transmembrane</keyword>
<evidence type="ECO:0000256" key="3">
    <source>
        <dbReference type="ARBA" id="ARBA00011036"/>
    </source>
</evidence>
<evidence type="ECO:0000256" key="4">
    <source>
        <dbReference type="ARBA" id="ARBA00022448"/>
    </source>
</evidence>
<feature type="transmembrane region" description="Helical" evidence="9">
    <location>
        <begin position="308"/>
        <end position="330"/>
    </location>
</feature>
<evidence type="ECO:0000256" key="8">
    <source>
        <dbReference type="ARBA" id="ARBA00023177"/>
    </source>
</evidence>
<dbReference type="InterPro" id="IPR002229">
    <property type="entry name" value="RhesusRHD"/>
</dbReference>
<evidence type="ECO:0000256" key="6">
    <source>
        <dbReference type="ARBA" id="ARBA00022989"/>
    </source>
</evidence>
<feature type="transmembrane region" description="Helical" evidence="9">
    <location>
        <begin position="266"/>
        <end position="288"/>
    </location>
</feature>
<keyword evidence="8 9" id="KW-0924">Ammonia transport</keyword>
<comment type="caution">
    <text evidence="12">The sequence shown here is derived from an EMBL/GenBank/DDBJ whole genome shotgun (WGS) entry which is preliminary data.</text>
</comment>
<dbReference type="SUPFAM" id="SSF111352">
    <property type="entry name" value="Ammonium transporter"/>
    <property type="match status" value="1"/>
</dbReference>
<keyword evidence="7 9" id="KW-0472">Membrane</keyword>
<feature type="transmembrane region" description="Helical" evidence="9">
    <location>
        <begin position="107"/>
        <end position="126"/>
    </location>
</feature>
<dbReference type="InterPro" id="IPR001905">
    <property type="entry name" value="Ammonium_transpt"/>
</dbReference>
<evidence type="ECO:0000256" key="5">
    <source>
        <dbReference type="ARBA" id="ARBA00022692"/>
    </source>
</evidence>
<dbReference type="PANTHER" id="PTHR11730:SF6">
    <property type="entry name" value="AMMONIUM TRANSPORTER"/>
    <property type="match status" value="1"/>
</dbReference>
<evidence type="ECO:0000256" key="1">
    <source>
        <dbReference type="ARBA" id="ARBA00004141"/>
    </source>
</evidence>
<dbReference type="PRINTS" id="PR00342">
    <property type="entry name" value="RHESUSRHD"/>
</dbReference>
<comment type="similarity">
    <text evidence="2 9">Belongs to the ammonia transporter channel (TC 1.A.11.2) family.</text>
</comment>
<evidence type="ECO:0000259" key="11">
    <source>
        <dbReference type="Pfam" id="PF00909"/>
    </source>
</evidence>
<dbReference type="InterPro" id="IPR018047">
    <property type="entry name" value="Ammonium_transpt_CS"/>
</dbReference>
<feature type="transmembrane region" description="Helical" evidence="9">
    <location>
        <begin position="445"/>
        <end position="469"/>
    </location>
</feature>
<feature type="transmembrane region" description="Helical" evidence="9">
    <location>
        <begin position="72"/>
        <end position="95"/>
    </location>
</feature>